<feature type="non-terminal residue" evidence="2">
    <location>
        <position position="1149"/>
    </location>
</feature>
<dbReference type="OMA" id="INIPCEC"/>
<dbReference type="InParanoid" id="A0BQN3"/>
<dbReference type="AlphaFoldDB" id="A0BQN3"/>
<dbReference type="Pfam" id="PF01508">
    <property type="entry name" value="Paramecium_SA"/>
    <property type="match status" value="8"/>
</dbReference>
<dbReference type="InterPro" id="IPR002895">
    <property type="entry name" value="Paramecium_SA"/>
</dbReference>
<dbReference type="GeneID" id="5014032"/>
<dbReference type="SMART" id="SM00639">
    <property type="entry name" value="PSA"/>
    <property type="match status" value="9"/>
</dbReference>
<name>A0BQN3_PARTE</name>
<dbReference type="eggNOG" id="ENOG502SEUS">
    <property type="taxonomic scope" value="Eukaryota"/>
</dbReference>
<proteinExistence type="predicted"/>
<dbReference type="EMBL" id="CT868009">
    <property type="protein sequence ID" value="CAK60850.1"/>
    <property type="molecule type" value="Genomic_DNA"/>
</dbReference>
<dbReference type="KEGG" id="ptm:GSPATT00031079001"/>
<feature type="chain" id="PRO_5002623061" evidence="1">
    <location>
        <begin position="20"/>
        <end position="1149"/>
    </location>
</feature>
<keyword evidence="3" id="KW-1185">Reference proteome</keyword>
<evidence type="ECO:0000313" key="2">
    <source>
        <dbReference type="EMBL" id="CAK60850.1"/>
    </source>
</evidence>
<dbReference type="OrthoDB" id="10346117at2759"/>
<sequence>MKYIFIVLCLIPHLQLVINIPCECAHIKEEQKCSNSQQCLWEVMVEKCIYQKNIGYNNEMTSQSYCSQFIEEECILSKRCAFHLGKCQDFTKCDNLLKDRCSLSSFWCISNGQSCIPKNECQEYYNREACQNKNIHGKYCVWKTTNNQQQQGCWDIESCEDLPLSLVTDNECREQLHYCTTSIQGGCIKQKDNCNEYAFQEQCYLIKNNIKCFWEKESQQCFEKKCSNKLLKTYEECTQFLPNCTTNGIHCIERLSCYQYRFQSGCVRDNQGKSCVYYQGRCYSKTCDQAPDIVKSMIQCQLFENESQECVPKRNGGCMNKPNLCNQLETQDACQMNIQYNGGLCFWNDQNSICKVKECVDAPLNFDHDQCISWLHDYECIGSLRNGCIQNVENCNQIKNLKSCVKNKNKKKCVIENGECFEEDCFNFKYPIYDSHQKCQDRMSVCTYNYLNKSCVNKECQNLSEKECNYDFNFNKCFLPSGCAHKRCESAQISQNSYEDCQNWDVRCTINIVVINNAQLIYGLLIIMSINPYKEYLVIGIYKHRKCEFQTCNNGSLAHSIILNQMLQIGLRYSQLENVSYKQNGGCIEQFSQCEQLTEELQCNIGSLNSLCYWNAQLNYCEKRTCMNASITISTNLQCRQWLSSCKLNQSGFGCEIDSGVYELCTDAPETNQFNSHEECQAWNPKCTLKFGSTCANKLECQNYQTEKECKIDINNQPCKWNGNSCISIKCSDYSGTPSKYKDCFLFSNICTISYQKVECRTKQSNCNSYLVGEDCNVNLVGDKCSIINSTCVEVKNQQIFLSHTCNYEDLQKGFLYQYYEKKCIESPQSCNSLTENECKSLTTINNELCQWDGTQCLMTTSNPQVDCRKQISLTQVKCKNFSNNCELDFIQFARCTYSTCLSVQEHQCNFITLNRNEQCTWNSQTCQARTCSNMNEEITSTYQCILWLDSCTYDENKKACVNRRSCSQESGELLCAKASYITQNQQKIYCYWNVDICADITDCTQISNSTSHRMCQDKLSTCTSSTSPLIAQCIEAPLFCNQIQEKSQCFRNSKYELCQWINGQCWQKRCSLGGRQKPETYISCQRKPRSLFCVFNQQTGKCEEFTKCQFIPNLRQNERNCVKYSSLCRINEQYNTCVRNTKCTQATT</sequence>
<evidence type="ECO:0000313" key="3">
    <source>
        <dbReference type="Proteomes" id="UP000000600"/>
    </source>
</evidence>
<organism evidence="2 3">
    <name type="scientific">Paramecium tetraurelia</name>
    <dbReference type="NCBI Taxonomy" id="5888"/>
    <lineage>
        <taxon>Eukaryota</taxon>
        <taxon>Sar</taxon>
        <taxon>Alveolata</taxon>
        <taxon>Ciliophora</taxon>
        <taxon>Intramacronucleata</taxon>
        <taxon>Oligohymenophorea</taxon>
        <taxon>Peniculida</taxon>
        <taxon>Parameciidae</taxon>
        <taxon>Paramecium</taxon>
    </lineage>
</organism>
<protein>
    <submittedName>
        <fullName evidence="2">Uncharacterized protein</fullName>
    </submittedName>
</protein>
<feature type="signal peptide" evidence="1">
    <location>
        <begin position="1"/>
        <end position="19"/>
    </location>
</feature>
<dbReference type="HOGENOM" id="CLU_005973_0_0_1"/>
<reference evidence="2 3" key="1">
    <citation type="journal article" date="2006" name="Nature">
        <title>Global trends of whole-genome duplications revealed by the ciliate Paramecium tetraurelia.</title>
        <authorList>
            <consortium name="Genoscope"/>
            <person name="Aury J.-M."/>
            <person name="Jaillon O."/>
            <person name="Duret L."/>
            <person name="Noel B."/>
            <person name="Jubin C."/>
            <person name="Porcel B.M."/>
            <person name="Segurens B."/>
            <person name="Daubin V."/>
            <person name="Anthouard V."/>
            <person name="Aiach N."/>
            <person name="Arnaiz O."/>
            <person name="Billaut A."/>
            <person name="Beisson J."/>
            <person name="Blanc I."/>
            <person name="Bouhouche K."/>
            <person name="Camara F."/>
            <person name="Duharcourt S."/>
            <person name="Guigo R."/>
            <person name="Gogendeau D."/>
            <person name="Katinka M."/>
            <person name="Keller A.-M."/>
            <person name="Kissmehl R."/>
            <person name="Klotz C."/>
            <person name="Koll F."/>
            <person name="Le Moue A."/>
            <person name="Lepere C."/>
            <person name="Malinsky S."/>
            <person name="Nowacki M."/>
            <person name="Nowak J.K."/>
            <person name="Plattner H."/>
            <person name="Poulain J."/>
            <person name="Ruiz F."/>
            <person name="Serrano V."/>
            <person name="Zagulski M."/>
            <person name="Dessen P."/>
            <person name="Betermier M."/>
            <person name="Weissenbach J."/>
            <person name="Scarpelli C."/>
            <person name="Schachter V."/>
            <person name="Sperling L."/>
            <person name="Meyer E."/>
            <person name="Cohen J."/>
            <person name="Wincker P."/>
        </authorList>
    </citation>
    <scope>NUCLEOTIDE SEQUENCE [LARGE SCALE GENOMIC DNA]</scope>
    <source>
        <strain evidence="2 3">Stock d4-2</strain>
    </source>
</reference>
<dbReference type="RefSeq" id="XP_001428248.1">
    <property type="nucleotide sequence ID" value="XM_001428211.2"/>
</dbReference>
<dbReference type="Proteomes" id="UP000000600">
    <property type="component" value="Unassembled WGS sequence"/>
</dbReference>
<gene>
    <name evidence="2" type="ORF">GSPATT00031079001</name>
</gene>
<evidence type="ECO:0000256" key="1">
    <source>
        <dbReference type="SAM" id="SignalP"/>
    </source>
</evidence>
<keyword evidence="1" id="KW-0732">Signal</keyword>
<accession>A0BQN3</accession>